<dbReference type="PROSITE" id="PS51257">
    <property type="entry name" value="PROKAR_LIPOPROTEIN"/>
    <property type="match status" value="1"/>
</dbReference>
<gene>
    <name evidence="1" type="ORF">SAMN06265218_103263</name>
</gene>
<dbReference type="RefSeq" id="WP_221929917.1">
    <property type="nucleotide sequence ID" value="NZ_FXTH01000003.1"/>
</dbReference>
<keyword evidence="2" id="KW-1185">Reference proteome</keyword>
<organism evidence="1 2">
    <name type="scientific">Fodinibius sediminis</name>
    <dbReference type="NCBI Taxonomy" id="1214077"/>
    <lineage>
        <taxon>Bacteria</taxon>
        <taxon>Pseudomonadati</taxon>
        <taxon>Balneolota</taxon>
        <taxon>Balneolia</taxon>
        <taxon>Balneolales</taxon>
        <taxon>Balneolaceae</taxon>
        <taxon>Fodinibius</taxon>
    </lineage>
</organism>
<dbReference type="NCBIfam" id="NF045579">
    <property type="entry name" value="rhamnoside_JR"/>
    <property type="match status" value="1"/>
</dbReference>
<dbReference type="PANTHER" id="PTHR36848:SF2">
    <property type="entry name" value="SECRETED PROTEIN"/>
    <property type="match status" value="1"/>
</dbReference>
<dbReference type="Pfam" id="PF17132">
    <property type="entry name" value="Glyco_hydro_106"/>
    <property type="match status" value="2"/>
</dbReference>
<accession>A0A521BQ92</accession>
<dbReference type="PANTHER" id="PTHR36848">
    <property type="entry name" value="DNA-BINDING PROTEIN (PUTATIVE SECRETED PROTEIN)-RELATED"/>
    <property type="match status" value="1"/>
</dbReference>
<dbReference type="Gene3D" id="2.60.120.260">
    <property type="entry name" value="Galactose-binding domain-like"/>
    <property type="match status" value="1"/>
</dbReference>
<dbReference type="AlphaFoldDB" id="A0A521BQ92"/>
<dbReference type="EMBL" id="FXTH01000003">
    <property type="protein sequence ID" value="SMO48921.1"/>
    <property type="molecule type" value="Genomic_DNA"/>
</dbReference>
<protein>
    <submittedName>
        <fullName evidence="1">Alpha-L-rhamnosidase</fullName>
    </submittedName>
</protein>
<name>A0A521BQ92_9BACT</name>
<reference evidence="1 2" key="1">
    <citation type="submission" date="2017-05" db="EMBL/GenBank/DDBJ databases">
        <authorList>
            <person name="Varghese N."/>
            <person name="Submissions S."/>
        </authorList>
    </citation>
    <scope>NUCLEOTIDE SEQUENCE [LARGE SCALE GENOMIC DNA]</scope>
    <source>
        <strain evidence="1 2">DSM 21194</strain>
    </source>
</reference>
<evidence type="ECO:0000313" key="2">
    <source>
        <dbReference type="Proteomes" id="UP000317593"/>
    </source>
</evidence>
<evidence type="ECO:0000313" key="1">
    <source>
        <dbReference type="EMBL" id="SMO48921.1"/>
    </source>
</evidence>
<dbReference type="InterPro" id="IPR008979">
    <property type="entry name" value="Galactose-bd-like_sf"/>
</dbReference>
<sequence length="960" mass="107824">MGKKIRHIVLITGILLLYVMAGCTEEDLHEPQWPEITSENKPWTRWWWHGSAVDKKNISRELQQFRDAGIGGVEITPIYGVAGYEDQFIDYLSPEWMEMLVHTLQKGDSLGIGVDMATGTGWPFGGPWIGAEEAAKYMTYKTYNLQEGEQLQEQITYVQEPFVRALGNRMVDVESGSVLAPGKEVGLADVQQPISANDDLQSLALEQVRFEESLPLVALMAYSDEGQTVDLTERVDPEGRLEWTAPAGEWALYALFEGIHGKMVERAGPGGEGLAIDHFDEKALRKYLQKFNEAFEEYDISGLRSFFNDSYEVDDARGEANWTARLLEEFEERRGYSLKEQLPALLGQVDREKGRRVLSDYRQTLSELLLDNFTRPWDQWAAEKGALIRNQAHGSPANILDLYAASDIPETEGTDIFRAKMASSAANVTGKKLVASESATWLNEHFTSSLSDVKAAVDRFFLSGVNHIFYHGTAYAPKKEPWPGWLFYAAVHFNPRNPFWKHFGALNAYIARTQSFLQSGRSDNGVLLYYPIHDRWSEAGPGYLEHFDGGIEEQFEGTSFKEAAKFMQRRGYGFDFISDQQVRMGETSYKTILLPRSQFVPLETLEKIRELAKKGATILFYEGLPKKAAGFANLEEKEKRFQALLDEFSFSEREDSGVRTASLGSGKLLMGKDLDRLLKTARLRREEMVDHDLEFLRRSDGESHTYFIANRGDEAIHEWVPIGVPAESAVLFDPMSRAKGFAKIRTSGQKGPEVYLQLEAGESVILRTGQQEYDHATYPYLGEKGRSVALNGRWKVEFTEGGPVVPGSVEIDSLVSWTDFGGEAGAEFSGSAVYRYALPAPEAEAEGWLLDLGEVKHSARVTLNGQELGTLIGPSYQLYINSDRLGRDNRLEIEVANLMGNRIAFLERTGSRWKKFYNINFSAWEAANRDEHGLFDASGWKPSDSGLLGPVTLTPVDLLD</sequence>
<dbReference type="Proteomes" id="UP000317593">
    <property type="component" value="Unassembled WGS sequence"/>
</dbReference>
<dbReference type="SUPFAM" id="SSF49785">
    <property type="entry name" value="Galactose-binding domain-like"/>
    <property type="match status" value="1"/>
</dbReference>
<proteinExistence type="predicted"/>
<dbReference type="InterPro" id="IPR053161">
    <property type="entry name" value="Ulvan_degrading_GH"/>
</dbReference>